<comment type="subcellular location">
    <subcellularLocation>
        <location evidence="3">Nucleus</location>
    </subcellularLocation>
</comment>
<dbReference type="InterPro" id="IPR000418">
    <property type="entry name" value="Ets_dom"/>
</dbReference>
<dbReference type="SUPFAM" id="SSF46785">
    <property type="entry name" value="Winged helix' DNA-binding domain"/>
    <property type="match status" value="1"/>
</dbReference>
<proteinExistence type="evidence at transcript level"/>
<dbReference type="PRINTS" id="PR00454">
    <property type="entry name" value="ETSDOMAIN"/>
</dbReference>
<dbReference type="InterPro" id="IPR013761">
    <property type="entry name" value="SAM/pointed_sf"/>
</dbReference>
<comment type="similarity">
    <text evidence="1 3">Belongs to the ETS family.</text>
</comment>
<dbReference type="Gene3D" id="1.10.10.10">
    <property type="entry name" value="Winged helix-like DNA-binding domain superfamily/Winged helix DNA-binding domain"/>
    <property type="match status" value="1"/>
</dbReference>
<feature type="domain" description="ETS" evidence="4">
    <location>
        <begin position="268"/>
        <end position="350"/>
    </location>
</feature>
<dbReference type="PROSITE" id="PS00345">
    <property type="entry name" value="ETS_DOMAIN_1"/>
    <property type="match status" value="1"/>
</dbReference>
<evidence type="ECO:0000313" key="6">
    <source>
        <dbReference type="EMBL" id="CAB3242103.1"/>
    </source>
</evidence>
<dbReference type="CDD" id="cd08203">
    <property type="entry name" value="SAM_PNT"/>
    <property type="match status" value="1"/>
</dbReference>
<keyword evidence="2 3" id="KW-0238">DNA-binding</keyword>
<dbReference type="InterPro" id="IPR036388">
    <property type="entry name" value="WH-like_DNA-bd_sf"/>
</dbReference>
<dbReference type="PANTHER" id="PTHR11849">
    <property type="entry name" value="ETS"/>
    <property type="match status" value="1"/>
</dbReference>
<sequence length="751" mass="84156">MSEDVEDGNESPTTSTSIDLLLRAVEASTESQTSKSQETCSNNLVGIKVINDGIVTDDILSPSANSKPSASSYHSDQLGNRFFEDTLDFTVQSDGLENDTITVDEGVEVVIQDETQTSKLAEQLLTHPNSWTEDGVFDWMHYVINQFNLDSSKLKNLHINGRELCMFSQSEFEERIPHGAVLWAHLQLLFTAYKQQSSKEDVMVEDAQMEINDGVCPEETIAVSNATQYIKVSDQLIPVKMKETHKRKQQLKNISGVQKGKITIGNSYHLWEFLLALLQDDLTCPKYIYWVDISQAVFKLVDSRIVSWLWGKNKRKPDMNYETMGRGLRYYYQRGIMRKVEGHRLMYQFRALPKHMNVIFDPTCTEGNLKLKETLSNLRNLEWPFLSINIKPFTIPIIPPLSEGAPALAQMLKSFLSETPRQEAVHIPEIQQKVVHVTPDGVVTGFNFGTTGNMQSPASHTTLVQINALNGMQEHAVVLDSNGDNMFVYTGGIPLVQAVNQGILVTPEVTRVPDFQPEVASKEVEASSQHNVDCLVRPEEPHNDIWNLDAAEFLSKNFKITKQTSEDFVVASKKGKKRIHTSSVWIPHDPLQEERLKKMEEAKRLLIEVVQDFETEDSIAPAQKFLKHKSKERTILALPPTTVKTSSKPDTTPITKKPAILRSPVKANEPIKSKTPDSAVDVVTLPLSLTSSGEHILTLPISSLTKAGGGDIRTQHPKDNMSYYVSVNGDQIVLTPQNLSKSKVLNSTTHR</sequence>
<dbReference type="GO" id="GO:0043565">
    <property type="term" value="F:sequence-specific DNA binding"/>
    <property type="evidence" value="ECO:0007669"/>
    <property type="project" value="InterPro"/>
</dbReference>
<dbReference type="GO" id="GO:0005634">
    <property type="term" value="C:nucleus"/>
    <property type="evidence" value="ECO:0007669"/>
    <property type="project" value="UniProtKB-SubCell"/>
</dbReference>
<dbReference type="PROSITE" id="PS00346">
    <property type="entry name" value="ETS_DOMAIN_2"/>
    <property type="match status" value="1"/>
</dbReference>
<dbReference type="Pfam" id="PF00178">
    <property type="entry name" value="Ets"/>
    <property type="match status" value="1"/>
</dbReference>
<dbReference type="InterPro" id="IPR046328">
    <property type="entry name" value="ETS_fam"/>
</dbReference>
<evidence type="ECO:0000259" key="4">
    <source>
        <dbReference type="PROSITE" id="PS50061"/>
    </source>
</evidence>
<organism evidence="6">
    <name type="scientific">Phallusia mammillata</name>
    <dbReference type="NCBI Taxonomy" id="59560"/>
    <lineage>
        <taxon>Eukaryota</taxon>
        <taxon>Metazoa</taxon>
        <taxon>Chordata</taxon>
        <taxon>Tunicata</taxon>
        <taxon>Ascidiacea</taxon>
        <taxon>Phlebobranchia</taxon>
        <taxon>Ascidiidae</taxon>
        <taxon>Phallusia</taxon>
    </lineage>
</organism>
<dbReference type="GO" id="GO:0000981">
    <property type="term" value="F:DNA-binding transcription factor activity, RNA polymerase II-specific"/>
    <property type="evidence" value="ECO:0007669"/>
    <property type="project" value="TreeGrafter"/>
</dbReference>
<evidence type="ECO:0000256" key="2">
    <source>
        <dbReference type="ARBA" id="ARBA00023125"/>
    </source>
</evidence>
<dbReference type="Gene3D" id="1.10.150.50">
    <property type="entry name" value="Transcription Factor, Ets-1"/>
    <property type="match status" value="1"/>
</dbReference>
<dbReference type="Pfam" id="PF02198">
    <property type="entry name" value="SAM_PNT"/>
    <property type="match status" value="1"/>
</dbReference>
<dbReference type="PANTHER" id="PTHR11849:SF191">
    <property type="entry name" value="ECDYSONE-INDUCED PROTEIN 74EF ISOFORM B"/>
    <property type="match status" value="1"/>
</dbReference>
<feature type="domain" description="PNT" evidence="5">
    <location>
        <begin position="110"/>
        <end position="193"/>
    </location>
</feature>
<accession>A0A6F9DCL3</accession>
<dbReference type="PROSITE" id="PS50061">
    <property type="entry name" value="ETS_DOMAIN_3"/>
    <property type="match status" value="1"/>
</dbReference>
<dbReference type="InterPro" id="IPR003118">
    <property type="entry name" value="Pointed_dom"/>
</dbReference>
<gene>
    <name evidence="6" type="primary">Elf</name>
</gene>
<dbReference type="SMART" id="SM00413">
    <property type="entry name" value="ETS"/>
    <property type="match status" value="1"/>
</dbReference>
<evidence type="ECO:0000256" key="1">
    <source>
        <dbReference type="ARBA" id="ARBA00005562"/>
    </source>
</evidence>
<reference evidence="6" key="1">
    <citation type="submission" date="2020-04" db="EMBL/GenBank/DDBJ databases">
        <authorList>
            <person name="Neveu A P."/>
        </authorList>
    </citation>
    <scope>NUCLEOTIDE SEQUENCE</scope>
    <source>
        <tissue evidence="6">Whole embryo</tissue>
    </source>
</reference>
<dbReference type="PROSITE" id="PS51433">
    <property type="entry name" value="PNT"/>
    <property type="match status" value="1"/>
</dbReference>
<dbReference type="GO" id="GO:0030154">
    <property type="term" value="P:cell differentiation"/>
    <property type="evidence" value="ECO:0007669"/>
    <property type="project" value="TreeGrafter"/>
</dbReference>
<dbReference type="SMART" id="SM00251">
    <property type="entry name" value="SAM_PNT"/>
    <property type="match status" value="1"/>
</dbReference>
<evidence type="ECO:0000256" key="3">
    <source>
        <dbReference type="RuleBase" id="RU004019"/>
    </source>
</evidence>
<dbReference type="InterPro" id="IPR036390">
    <property type="entry name" value="WH_DNA-bd_sf"/>
</dbReference>
<keyword evidence="3" id="KW-0539">Nucleus</keyword>
<protein>
    <submittedName>
        <fullName evidence="6">Elf</fullName>
    </submittedName>
</protein>
<evidence type="ECO:0000259" key="5">
    <source>
        <dbReference type="PROSITE" id="PS51433"/>
    </source>
</evidence>
<dbReference type="EMBL" id="LR784821">
    <property type="protein sequence ID" value="CAB3242103.1"/>
    <property type="molecule type" value="mRNA"/>
</dbReference>
<dbReference type="AlphaFoldDB" id="A0A6F9DCL3"/>
<dbReference type="SUPFAM" id="SSF47769">
    <property type="entry name" value="SAM/Pointed domain"/>
    <property type="match status" value="1"/>
</dbReference>
<name>A0A6F9DCL3_9ASCI</name>